<protein>
    <submittedName>
        <fullName evidence="3">Uncharacterized conserved protein, DUF2147 family</fullName>
    </submittedName>
</protein>
<name>A0A1H4UHX0_9BRAD</name>
<evidence type="ECO:0000259" key="2">
    <source>
        <dbReference type="Pfam" id="PF09917"/>
    </source>
</evidence>
<dbReference type="EMBL" id="FNTH01000001">
    <property type="protein sequence ID" value="SEC68376.1"/>
    <property type="molecule type" value="Genomic_DNA"/>
</dbReference>
<dbReference type="RefSeq" id="WP_092115720.1">
    <property type="nucleotide sequence ID" value="NZ_FNTH01000001.1"/>
</dbReference>
<feature type="domain" description="DUF2147" evidence="2">
    <location>
        <begin position="27"/>
        <end position="122"/>
    </location>
</feature>
<dbReference type="AlphaFoldDB" id="A0A1H4UHX0"/>
<gene>
    <name evidence="3" type="ORF">SAMN05444164_2464</name>
</gene>
<dbReference type="InterPro" id="IPR019223">
    <property type="entry name" value="DUF2147"/>
</dbReference>
<dbReference type="Gene3D" id="2.40.128.520">
    <property type="match status" value="1"/>
</dbReference>
<sequence>MKAVRLCQSAVVLVLSATPSLADGISGVWLRNDGEVRVKFDQCGDAICGAIVWLKPGAESKAKIGQRVFYEMRSAGANSWTGKASPDGDSVYSGKLSIEGATLTTSGCIVGGLICKSASWTRVP</sequence>
<reference evidence="3 4" key="1">
    <citation type="submission" date="2016-10" db="EMBL/GenBank/DDBJ databases">
        <authorList>
            <person name="de Groot N.N."/>
        </authorList>
    </citation>
    <scope>NUCLEOTIDE SEQUENCE [LARGE SCALE GENOMIC DNA]</scope>
    <source>
        <strain evidence="3 4">MT12</strain>
    </source>
</reference>
<feature type="signal peptide" evidence="1">
    <location>
        <begin position="1"/>
        <end position="22"/>
    </location>
</feature>
<dbReference type="Proteomes" id="UP000198992">
    <property type="component" value="Unassembled WGS sequence"/>
</dbReference>
<dbReference type="PANTHER" id="PTHR36919">
    <property type="entry name" value="BLR1215 PROTEIN"/>
    <property type="match status" value="1"/>
</dbReference>
<organism evidence="3 4">
    <name type="scientific">Bradyrhizobium erythrophlei</name>
    <dbReference type="NCBI Taxonomy" id="1437360"/>
    <lineage>
        <taxon>Bacteria</taxon>
        <taxon>Pseudomonadati</taxon>
        <taxon>Pseudomonadota</taxon>
        <taxon>Alphaproteobacteria</taxon>
        <taxon>Hyphomicrobiales</taxon>
        <taxon>Nitrobacteraceae</taxon>
        <taxon>Bradyrhizobium</taxon>
    </lineage>
</organism>
<feature type="chain" id="PRO_5011530494" evidence="1">
    <location>
        <begin position="23"/>
        <end position="124"/>
    </location>
</feature>
<dbReference type="Pfam" id="PF09917">
    <property type="entry name" value="DUF2147"/>
    <property type="match status" value="1"/>
</dbReference>
<evidence type="ECO:0000256" key="1">
    <source>
        <dbReference type="SAM" id="SignalP"/>
    </source>
</evidence>
<evidence type="ECO:0000313" key="3">
    <source>
        <dbReference type="EMBL" id="SEC68376.1"/>
    </source>
</evidence>
<proteinExistence type="predicted"/>
<evidence type="ECO:0000313" key="4">
    <source>
        <dbReference type="Proteomes" id="UP000198992"/>
    </source>
</evidence>
<dbReference type="PANTHER" id="PTHR36919:SF2">
    <property type="entry name" value="BLL6627 PROTEIN"/>
    <property type="match status" value="1"/>
</dbReference>
<keyword evidence="1" id="KW-0732">Signal</keyword>
<accession>A0A1H4UHX0</accession>
<dbReference type="OrthoDB" id="9811671at2"/>